<dbReference type="NCBIfam" id="TIGR00176">
    <property type="entry name" value="mobB"/>
    <property type="match status" value="1"/>
</dbReference>
<dbReference type="PANTHER" id="PTHR40072:SF1">
    <property type="entry name" value="MOLYBDOPTERIN-GUANINE DINUCLEOTIDE BIOSYNTHESIS ADAPTER PROTEIN"/>
    <property type="match status" value="1"/>
</dbReference>
<proteinExistence type="predicted"/>
<dbReference type="InterPro" id="IPR052539">
    <property type="entry name" value="MGD_biosynthesis_adapter"/>
</dbReference>
<dbReference type="InterPro" id="IPR004435">
    <property type="entry name" value="MobB_dom"/>
</dbReference>
<evidence type="ECO:0000259" key="1">
    <source>
        <dbReference type="Pfam" id="PF03205"/>
    </source>
</evidence>
<evidence type="ECO:0000313" key="2">
    <source>
        <dbReference type="EMBL" id="ACL65957.1"/>
    </source>
</evidence>
<dbReference type="Pfam" id="PF03205">
    <property type="entry name" value="MobB"/>
    <property type="match status" value="1"/>
</dbReference>
<dbReference type="SUPFAM" id="SSF52540">
    <property type="entry name" value="P-loop containing nucleoside triphosphate hydrolases"/>
    <property type="match status" value="1"/>
</dbReference>
<dbReference type="AlphaFoldDB" id="B8JDA8"/>
<dbReference type="GO" id="GO:0006777">
    <property type="term" value="P:Mo-molybdopterin cofactor biosynthetic process"/>
    <property type="evidence" value="ECO:0007669"/>
    <property type="project" value="InterPro"/>
</dbReference>
<dbReference type="EMBL" id="CP001359">
    <property type="protein sequence ID" value="ACL65957.1"/>
    <property type="molecule type" value="Genomic_DNA"/>
</dbReference>
<organism evidence="2 3">
    <name type="scientific">Anaeromyxobacter dehalogenans (strain ATCC BAA-258 / DSM 21875 / 2CP-1)</name>
    <dbReference type="NCBI Taxonomy" id="455488"/>
    <lineage>
        <taxon>Bacteria</taxon>
        <taxon>Pseudomonadati</taxon>
        <taxon>Myxococcota</taxon>
        <taxon>Myxococcia</taxon>
        <taxon>Myxococcales</taxon>
        <taxon>Cystobacterineae</taxon>
        <taxon>Anaeromyxobacteraceae</taxon>
        <taxon>Anaeromyxobacter</taxon>
    </lineage>
</organism>
<name>B8JDA8_ANAD2</name>
<feature type="domain" description="Molybdopterin-guanine dinucleotide biosynthesis protein B (MobB)" evidence="1">
    <location>
        <begin position="8"/>
        <end position="136"/>
    </location>
</feature>
<protein>
    <submittedName>
        <fullName evidence="2">Molybdopterin-guanine dinucleotide biosynthesis protein B</fullName>
    </submittedName>
</protein>
<dbReference type="Proteomes" id="UP000007089">
    <property type="component" value="Chromosome"/>
</dbReference>
<dbReference type="Gene3D" id="3.40.50.300">
    <property type="entry name" value="P-loop containing nucleotide triphosphate hydrolases"/>
    <property type="match status" value="1"/>
</dbReference>
<dbReference type="HOGENOM" id="CLU_068199_2_1_7"/>
<gene>
    <name evidence="2" type="ordered locus">A2cp1_2620</name>
</gene>
<keyword evidence="3" id="KW-1185">Reference proteome</keyword>
<sequence>MTRRAPPIVAVSGPSGVGKTRLLRRLVAELARRGLRVGILKHTGHEHPFDRRGKDTEVLRRAGAVAAAIEGPSGMAYFGPPAGGARALARMLPAVDLVLAEGWKREPLPRIEVYRRGVSPEFLCARDRRVFAVVTDAPPPRPLPAFEADDASGLADLLCTRHRLGPAPRRRAGGRSAAPRRRG</sequence>
<evidence type="ECO:0000313" key="3">
    <source>
        <dbReference type="Proteomes" id="UP000007089"/>
    </source>
</evidence>
<accession>B8JDA8</accession>
<dbReference type="KEGG" id="acp:A2cp1_2620"/>
<dbReference type="GO" id="GO:0005525">
    <property type="term" value="F:GTP binding"/>
    <property type="evidence" value="ECO:0007669"/>
    <property type="project" value="InterPro"/>
</dbReference>
<dbReference type="CDD" id="cd03116">
    <property type="entry name" value="MobB"/>
    <property type="match status" value="1"/>
</dbReference>
<dbReference type="PANTHER" id="PTHR40072">
    <property type="entry name" value="MOLYBDOPTERIN-GUANINE DINUCLEOTIDE BIOSYNTHESIS ADAPTER PROTEIN-RELATED"/>
    <property type="match status" value="1"/>
</dbReference>
<reference evidence="2" key="1">
    <citation type="submission" date="2009-01" db="EMBL/GenBank/DDBJ databases">
        <title>Complete sequence of Anaeromyxobacter dehalogenans 2CP-1.</title>
        <authorList>
            <consortium name="US DOE Joint Genome Institute"/>
            <person name="Lucas S."/>
            <person name="Copeland A."/>
            <person name="Lapidus A."/>
            <person name="Glavina del Rio T."/>
            <person name="Dalin E."/>
            <person name="Tice H."/>
            <person name="Bruce D."/>
            <person name="Goodwin L."/>
            <person name="Pitluck S."/>
            <person name="Saunders E."/>
            <person name="Brettin T."/>
            <person name="Detter J.C."/>
            <person name="Han C."/>
            <person name="Larimer F."/>
            <person name="Land M."/>
            <person name="Hauser L."/>
            <person name="Kyrpides N."/>
            <person name="Ovchinnikova G."/>
            <person name="Beliaev A.S."/>
            <person name="Richardson P."/>
        </authorList>
    </citation>
    <scope>NUCLEOTIDE SEQUENCE</scope>
    <source>
        <strain evidence="2">2CP-1</strain>
    </source>
</reference>
<dbReference type="InterPro" id="IPR027417">
    <property type="entry name" value="P-loop_NTPase"/>
</dbReference>